<dbReference type="Pfam" id="PF05340">
    <property type="entry name" value="DUF740"/>
    <property type="match status" value="1"/>
</dbReference>
<dbReference type="PANTHER" id="PTHR35995:SF1">
    <property type="entry name" value="OS04G0690500 PROTEIN"/>
    <property type="match status" value="1"/>
</dbReference>
<sequence length="251" mass="29112">TYTKISDKYVAFPNIDCNFPLFSYINRFLLFHTAGSHSHSHSDFSFTVCLCVCLCVWLMEKDEGCCYFHPDEVFVGVCPSCLYERLIVVAGKRCRRLGLYRSGSCKSSKPRIILPKMFAIDSLIHRKTKKHHLNNDASDGKRKHMEYEGDRRYGRKGGWIVGANSFISIRFDRNSSVGAWEKGKVSLKDCNNEKSVVEHAKPPWSSMRWRKRIGHVFQLMTWKKSSRHVGSGRRMAKGNQWIKHLTRRKTE</sequence>
<proteinExistence type="predicted"/>
<dbReference type="Gramene" id="KVH98812">
    <property type="protein sequence ID" value="KVH98812"/>
    <property type="gene ID" value="Ccrd_022961"/>
</dbReference>
<dbReference type="InterPro" id="IPR008004">
    <property type="entry name" value="OCTOPUS-like"/>
</dbReference>
<dbReference type="STRING" id="59895.A0A124SE32"/>
<organism evidence="1 2">
    <name type="scientific">Cynara cardunculus var. scolymus</name>
    <name type="common">Globe artichoke</name>
    <name type="synonym">Cynara scolymus</name>
    <dbReference type="NCBI Taxonomy" id="59895"/>
    <lineage>
        <taxon>Eukaryota</taxon>
        <taxon>Viridiplantae</taxon>
        <taxon>Streptophyta</taxon>
        <taxon>Embryophyta</taxon>
        <taxon>Tracheophyta</taxon>
        <taxon>Spermatophyta</taxon>
        <taxon>Magnoliopsida</taxon>
        <taxon>eudicotyledons</taxon>
        <taxon>Gunneridae</taxon>
        <taxon>Pentapetalae</taxon>
        <taxon>asterids</taxon>
        <taxon>campanulids</taxon>
        <taxon>Asterales</taxon>
        <taxon>Asteraceae</taxon>
        <taxon>Carduoideae</taxon>
        <taxon>Cardueae</taxon>
        <taxon>Carduinae</taxon>
        <taxon>Cynara</taxon>
    </lineage>
</organism>
<evidence type="ECO:0000313" key="2">
    <source>
        <dbReference type="Proteomes" id="UP000243975"/>
    </source>
</evidence>
<dbReference type="EMBL" id="LEKV01003669">
    <property type="protein sequence ID" value="KVH98812.1"/>
    <property type="molecule type" value="Genomic_DNA"/>
</dbReference>
<dbReference type="OMA" id="SFCYFHP"/>
<gene>
    <name evidence="1" type="ORF">Ccrd_022961</name>
</gene>
<evidence type="ECO:0000313" key="1">
    <source>
        <dbReference type="EMBL" id="KVH98812.1"/>
    </source>
</evidence>
<dbReference type="Proteomes" id="UP000243975">
    <property type="component" value="Unassembled WGS sequence"/>
</dbReference>
<dbReference type="AlphaFoldDB" id="A0A124SE32"/>
<protein>
    <submittedName>
        <fullName evidence="1">Uncharacterized protein family UPF0503</fullName>
    </submittedName>
</protein>
<dbReference type="PANTHER" id="PTHR35995">
    <property type="entry name" value="OS04G0690500 PROTEIN"/>
    <property type="match status" value="1"/>
</dbReference>
<accession>A0A124SE32</accession>
<reference evidence="1 2" key="1">
    <citation type="journal article" date="2016" name="Sci. Rep.">
        <title>The genome sequence of the outbreeding globe artichoke constructed de novo incorporating a phase-aware low-pass sequencing strategy of F1 progeny.</title>
        <authorList>
            <person name="Scaglione D."/>
            <person name="Reyes-Chin-Wo S."/>
            <person name="Acquadro A."/>
            <person name="Froenicke L."/>
            <person name="Portis E."/>
            <person name="Beitel C."/>
            <person name="Tirone M."/>
            <person name="Mauro R."/>
            <person name="Lo Monaco A."/>
            <person name="Mauromicale G."/>
            <person name="Faccioli P."/>
            <person name="Cattivelli L."/>
            <person name="Rieseberg L."/>
            <person name="Michelmore R."/>
            <person name="Lanteri S."/>
        </authorList>
    </citation>
    <scope>NUCLEOTIDE SEQUENCE [LARGE SCALE GENOMIC DNA]</scope>
    <source>
        <strain evidence="1">2C</strain>
    </source>
</reference>
<feature type="non-terminal residue" evidence="1">
    <location>
        <position position="251"/>
    </location>
</feature>
<name>A0A124SE32_CYNCS</name>
<keyword evidence="2" id="KW-1185">Reference proteome</keyword>
<comment type="caution">
    <text evidence="1">The sequence shown here is derived from an EMBL/GenBank/DDBJ whole genome shotgun (WGS) entry which is preliminary data.</text>
</comment>